<gene>
    <name evidence="9" type="ORF">HXN26_05485</name>
</gene>
<dbReference type="SMART" id="SM00729">
    <property type="entry name" value="Elp3"/>
    <property type="match status" value="1"/>
</dbReference>
<dbReference type="RefSeq" id="WP_273159417.1">
    <property type="nucleotide sequence ID" value="NZ_JABZSJ010000023.1"/>
</dbReference>
<feature type="region of interest" description="Disordered" evidence="7">
    <location>
        <begin position="1"/>
        <end position="39"/>
    </location>
</feature>
<feature type="binding site" evidence="6">
    <location>
        <position position="357"/>
    </location>
    <ligand>
        <name>[4Fe-4S] cluster</name>
        <dbReference type="ChEBI" id="CHEBI:49883"/>
        <note>4Fe-4S-S-AdoMet</note>
    </ligand>
</feature>
<reference evidence="9" key="1">
    <citation type="submission" date="2020-04" db="EMBL/GenBank/DDBJ databases">
        <title>Deep metagenomics examines the oral microbiome during advanced dental caries in children, revealing novel taxa and co-occurrences with host molecules.</title>
        <authorList>
            <person name="Baker J.L."/>
            <person name="Morton J.T."/>
            <person name="Dinis M."/>
            <person name="Alvarez R."/>
            <person name="Tran N.C."/>
            <person name="Knight R."/>
            <person name="Edlund A."/>
        </authorList>
    </citation>
    <scope>NUCLEOTIDE SEQUENCE</scope>
    <source>
        <strain evidence="9">JCVI_44_bin.5</strain>
    </source>
</reference>
<comment type="cofactor">
    <cofactor evidence="6">
        <name>[4Fe-4S] cluster</name>
        <dbReference type="ChEBI" id="CHEBI:49883"/>
    </cofactor>
    <text evidence="6">Binds 1 [4Fe-4S] cluster. The cluster is coordinated with 3 cysteines and an exchangeable S-adenosyl-L-methionine.</text>
</comment>
<protein>
    <submittedName>
        <fullName evidence="9">YgiQ family radical SAM protein</fullName>
    </submittedName>
</protein>
<dbReference type="GO" id="GO:0051539">
    <property type="term" value="F:4 iron, 4 sulfur cluster binding"/>
    <property type="evidence" value="ECO:0007669"/>
    <property type="project" value="UniProtKB-KW"/>
</dbReference>
<dbReference type="SFLD" id="SFLDS00029">
    <property type="entry name" value="Radical_SAM"/>
    <property type="match status" value="1"/>
</dbReference>
<accession>A0A930HMA2</accession>
<evidence type="ECO:0000256" key="3">
    <source>
        <dbReference type="ARBA" id="ARBA00022723"/>
    </source>
</evidence>
<feature type="domain" description="Radical SAM core" evidence="8">
    <location>
        <begin position="343"/>
        <end position="623"/>
    </location>
</feature>
<dbReference type="PROSITE" id="PS51918">
    <property type="entry name" value="RADICAL_SAM"/>
    <property type="match status" value="1"/>
</dbReference>
<feature type="compositionally biased region" description="Basic and acidic residues" evidence="7">
    <location>
        <begin position="27"/>
        <end position="39"/>
    </location>
</feature>
<comment type="caution">
    <text evidence="9">The sequence shown here is derived from an EMBL/GenBank/DDBJ whole genome shotgun (WGS) entry which is preliminary data.</text>
</comment>
<dbReference type="PANTHER" id="PTHR32331">
    <property type="entry name" value="UPF0313 PROTEIN YGIQ"/>
    <property type="match status" value="1"/>
</dbReference>
<keyword evidence="4 6" id="KW-0408">Iron</keyword>
<dbReference type="SFLD" id="SFLDG01082">
    <property type="entry name" value="B12-binding_domain_containing"/>
    <property type="match status" value="1"/>
</dbReference>
<dbReference type="Pfam" id="PF11842">
    <property type="entry name" value="DUF3362"/>
    <property type="match status" value="1"/>
</dbReference>
<keyword evidence="3 6" id="KW-0479">Metal-binding</keyword>
<dbReference type="InterPro" id="IPR058240">
    <property type="entry name" value="rSAM_sf"/>
</dbReference>
<dbReference type="InterPro" id="IPR023404">
    <property type="entry name" value="rSAM_horseshoe"/>
</dbReference>
<evidence type="ECO:0000313" key="9">
    <source>
        <dbReference type="EMBL" id="MBF1384291.1"/>
    </source>
</evidence>
<feature type="binding site" evidence="6">
    <location>
        <position position="361"/>
    </location>
    <ligand>
        <name>[4Fe-4S] cluster</name>
        <dbReference type="ChEBI" id="CHEBI:49883"/>
        <note>4Fe-4S-S-AdoMet</note>
    </ligand>
</feature>
<evidence type="ECO:0000313" key="10">
    <source>
        <dbReference type="Proteomes" id="UP000771736"/>
    </source>
</evidence>
<dbReference type="Gene3D" id="3.80.30.20">
    <property type="entry name" value="tm_1862 like domain"/>
    <property type="match status" value="1"/>
</dbReference>
<dbReference type="InterPro" id="IPR006638">
    <property type="entry name" value="Elp3/MiaA/NifB-like_rSAM"/>
</dbReference>
<sequence>MSNNKPTRRQDKAAQTKNTKSPQKKSTNGEKKNKEHEARATTSRFMLTDFLPTTKKEVELRKWDELDIILFSADAYIDHPAFGAAVIGRTLEATGYRVAIVPQPDWHGDLRDFKKLGRPRLYFGISAGAMDSMVNKYTANKRLRSEDAYSPDGRHDLRPEYPSIVYSKILRQLYPDVPIVLGGIEASLRRLTHYDYWKDSVCKSILCDSGADIVIYGMGEKQTISIAQELQSGRKIKDIKETPQIAYLCKKADIPDGIKADDIVLHSHEECLHNKKFQSDNFRHIEEESNKKHAQRILQEVDGQYIVVNPPYPTMSTAEVDATYDLPYTREPHPKYKGKVIPAYEMIKFSVNIHRGCFGGCSFCTISAHQGKFIASRSKESIIKEVKQVIQMPDFKGYLSDLGGPSANMYGMAGKNQKACEHCKRPSCIHPEICPNLSTDHSRLLEIYRAVDALPGIKKSFIGSGVRYDLLLHESKDEKTNQAAHEYTRELIKNHVSGRLKIAPEHTSDRVLHLMRKPSFKQFYQFKRIFDRINKEENLRQQIIPYFISSHPGCKEEDMAELAVITKELDFHLEQVQDFTPTPMTVSTEAWYSGYDPYTLEPIFSAKTPREKLAQRQFFFWYKPEERKNIERELKRIGRSDLIVKLYDNKPFHGKVNYDPKAIGSSPDDDKRNRRKRSYNQKENWNKSKKNRR</sequence>
<dbReference type="SUPFAM" id="SSF102114">
    <property type="entry name" value="Radical SAM enzymes"/>
    <property type="match status" value="1"/>
</dbReference>
<evidence type="ECO:0000256" key="2">
    <source>
        <dbReference type="ARBA" id="ARBA00022691"/>
    </source>
</evidence>
<dbReference type="HAMAP" id="MF_01251">
    <property type="entry name" value="UPF0313"/>
    <property type="match status" value="1"/>
</dbReference>
<dbReference type="GO" id="GO:0003824">
    <property type="term" value="F:catalytic activity"/>
    <property type="evidence" value="ECO:0007669"/>
    <property type="project" value="InterPro"/>
</dbReference>
<keyword evidence="1 6" id="KW-0004">4Fe-4S</keyword>
<evidence type="ECO:0000259" key="8">
    <source>
        <dbReference type="PROSITE" id="PS51918"/>
    </source>
</evidence>
<dbReference type="EMBL" id="JABZSJ010000023">
    <property type="protein sequence ID" value="MBF1384291.1"/>
    <property type="molecule type" value="Genomic_DNA"/>
</dbReference>
<organism evidence="9 10">
    <name type="scientific">Prevotella aurantiaca</name>
    <dbReference type="NCBI Taxonomy" id="596085"/>
    <lineage>
        <taxon>Bacteria</taxon>
        <taxon>Pseudomonadati</taxon>
        <taxon>Bacteroidota</taxon>
        <taxon>Bacteroidia</taxon>
        <taxon>Bacteroidales</taxon>
        <taxon>Prevotellaceae</taxon>
        <taxon>Prevotella</taxon>
    </lineage>
</organism>
<dbReference type="SFLD" id="SFLDG01069">
    <property type="entry name" value="UPF0313"/>
    <property type="match status" value="1"/>
</dbReference>
<evidence type="ECO:0000256" key="6">
    <source>
        <dbReference type="HAMAP-Rule" id="MF_01251"/>
    </source>
</evidence>
<dbReference type="InterPro" id="IPR024560">
    <property type="entry name" value="UPF0313_C"/>
</dbReference>
<dbReference type="InterPro" id="IPR013704">
    <property type="entry name" value="UPF0313_N"/>
</dbReference>
<dbReference type="AlphaFoldDB" id="A0A930HMA2"/>
<keyword evidence="2 6" id="KW-0949">S-adenosyl-L-methionine</keyword>
<evidence type="ECO:0000256" key="5">
    <source>
        <dbReference type="ARBA" id="ARBA00023014"/>
    </source>
</evidence>
<evidence type="ECO:0000256" key="1">
    <source>
        <dbReference type="ARBA" id="ARBA00022485"/>
    </source>
</evidence>
<proteinExistence type="inferred from homology"/>
<feature type="binding site" evidence="6">
    <location>
        <position position="364"/>
    </location>
    <ligand>
        <name>[4Fe-4S] cluster</name>
        <dbReference type="ChEBI" id="CHEBI:49883"/>
        <note>4Fe-4S-S-AdoMet</note>
    </ligand>
</feature>
<feature type="region of interest" description="Disordered" evidence="7">
    <location>
        <begin position="654"/>
        <end position="693"/>
    </location>
</feature>
<feature type="compositionally biased region" description="Polar residues" evidence="7">
    <location>
        <begin position="15"/>
        <end position="26"/>
    </location>
</feature>
<dbReference type="InterPro" id="IPR007197">
    <property type="entry name" value="rSAM"/>
</dbReference>
<evidence type="ECO:0000256" key="7">
    <source>
        <dbReference type="SAM" id="MobiDB-lite"/>
    </source>
</evidence>
<dbReference type="InterPro" id="IPR020612">
    <property type="entry name" value="Methylthiotransferase_CS"/>
</dbReference>
<dbReference type="Proteomes" id="UP000771736">
    <property type="component" value="Unassembled WGS sequence"/>
</dbReference>
<dbReference type="GO" id="GO:0005506">
    <property type="term" value="F:iron ion binding"/>
    <property type="evidence" value="ECO:0007669"/>
    <property type="project" value="UniProtKB-UniRule"/>
</dbReference>
<dbReference type="PANTHER" id="PTHR32331:SF0">
    <property type="entry name" value="UPF0313 PROTEIN YGIQ"/>
    <property type="match status" value="1"/>
</dbReference>
<name>A0A930HMA2_9BACT</name>
<keyword evidence="5 6" id="KW-0411">Iron-sulfur</keyword>
<dbReference type="Pfam" id="PF08497">
    <property type="entry name" value="Radical_SAM_N"/>
    <property type="match status" value="1"/>
</dbReference>
<evidence type="ECO:0000256" key="4">
    <source>
        <dbReference type="ARBA" id="ARBA00023004"/>
    </source>
</evidence>
<dbReference type="InterPro" id="IPR022946">
    <property type="entry name" value="UPF0313"/>
</dbReference>
<dbReference type="PROSITE" id="PS01278">
    <property type="entry name" value="MTTASE_RADICAL"/>
    <property type="match status" value="1"/>
</dbReference>
<comment type="similarity">
    <text evidence="6">Belongs to the UPF0313 family.</text>
</comment>
<dbReference type="NCBIfam" id="TIGR03904">
    <property type="entry name" value="SAM_YgiQ"/>
    <property type="match status" value="1"/>
</dbReference>